<dbReference type="InterPro" id="IPR013320">
    <property type="entry name" value="ConA-like_dom_sf"/>
</dbReference>
<evidence type="ECO:0000259" key="5">
    <source>
        <dbReference type="PROSITE" id="PS51762"/>
    </source>
</evidence>
<reference evidence="7 8" key="1">
    <citation type="submission" date="2023-03" db="EMBL/GenBank/DDBJ databases">
        <title>Genome insight into feeding habits of ladybird beetles.</title>
        <authorList>
            <person name="Li H.-S."/>
            <person name="Huang Y.-H."/>
            <person name="Pang H."/>
        </authorList>
    </citation>
    <scope>NUCLEOTIDE SEQUENCE [LARGE SCALE GENOMIC DNA]</scope>
    <source>
        <strain evidence="7">SYSU_2023b</strain>
        <tissue evidence="7">Whole body</tissue>
    </source>
</reference>
<keyword evidence="8" id="KW-1185">Reference proteome</keyword>
<evidence type="ECO:0000256" key="2">
    <source>
        <dbReference type="ARBA" id="ARBA00022588"/>
    </source>
</evidence>
<dbReference type="Pfam" id="PF15886">
    <property type="entry name" value="CBM39"/>
    <property type="match status" value="1"/>
</dbReference>
<dbReference type="AlphaFoldDB" id="A0AAW1VET3"/>
<comment type="similarity">
    <text evidence="1">Belongs to the insect beta-1,3-glucan binding protein family.</text>
</comment>
<dbReference type="PANTHER" id="PTHR10963">
    <property type="entry name" value="GLYCOSYL HYDROLASE-RELATED"/>
    <property type="match status" value="1"/>
</dbReference>
<dbReference type="InterPro" id="IPR043030">
    <property type="entry name" value="BGBP_N_sf"/>
</dbReference>
<name>A0AAW1VET3_9CUCU</name>
<dbReference type="PROSITE" id="PS51969">
    <property type="entry name" value="CBM39"/>
    <property type="match status" value="1"/>
</dbReference>
<dbReference type="SUPFAM" id="SSF49899">
    <property type="entry name" value="Concanavalin A-like lectins/glucanases"/>
    <property type="match status" value="1"/>
</dbReference>
<evidence type="ECO:0000259" key="6">
    <source>
        <dbReference type="PROSITE" id="PS51969"/>
    </source>
</evidence>
<proteinExistence type="inferred from homology"/>
<keyword evidence="3" id="KW-0391">Immunity</keyword>
<dbReference type="Proteomes" id="UP001431783">
    <property type="component" value="Unassembled WGS sequence"/>
</dbReference>
<dbReference type="GO" id="GO:0045087">
    <property type="term" value="P:innate immune response"/>
    <property type="evidence" value="ECO:0007669"/>
    <property type="project" value="UniProtKB-KW"/>
</dbReference>
<organism evidence="7 8">
    <name type="scientific">Henosepilachna vigintioctopunctata</name>
    <dbReference type="NCBI Taxonomy" id="420089"/>
    <lineage>
        <taxon>Eukaryota</taxon>
        <taxon>Metazoa</taxon>
        <taxon>Ecdysozoa</taxon>
        <taxon>Arthropoda</taxon>
        <taxon>Hexapoda</taxon>
        <taxon>Insecta</taxon>
        <taxon>Pterygota</taxon>
        <taxon>Neoptera</taxon>
        <taxon>Endopterygota</taxon>
        <taxon>Coleoptera</taxon>
        <taxon>Polyphaga</taxon>
        <taxon>Cucujiformia</taxon>
        <taxon>Coccinelloidea</taxon>
        <taxon>Coccinellidae</taxon>
        <taxon>Epilachninae</taxon>
        <taxon>Epilachnini</taxon>
        <taxon>Henosepilachna</taxon>
    </lineage>
</organism>
<dbReference type="InterPro" id="IPR031756">
    <property type="entry name" value="BGBP_N"/>
</dbReference>
<evidence type="ECO:0000313" key="7">
    <source>
        <dbReference type="EMBL" id="KAK9891864.1"/>
    </source>
</evidence>
<dbReference type="InterPro" id="IPR000757">
    <property type="entry name" value="Beta-glucanase-like"/>
</dbReference>
<dbReference type="Pfam" id="PF00722">
    <property type="entry name" value="Glyco_hydro_16"/>
    <property type="match status" value="1"/>
</dbReference>
<dbReference type="Gene3D" id="2.60.40.2140">
    <property type="entry name" value="Beta-1,3-glucan-recognition protein, N-terminal domain"/>
    <property type="match status" value="1"/>
</dbReference>
<evidence type="ECO:0000313" key="8">
    <source>
        <dbReference type="Proteomes" id="UP001431783"/>
    </source>
</evidence>
<dbReference type="GO" id="GO:0005975">
    <property type="term" value="P:carbohydrate metabolic process"/>
    <property type="evidence" value="ECO:0007669"/>
    <property type="project" value="InterPro"/>
</dbReference>
<keyword evidence="2" id="KW-0399">Innate immunity</keyword>
<feature type="domain" description="CBM39" evidence="6">
    <location>
        <begin position="29"/>
        <end position="133"/>
    </location>
</feature>
<evidence type="ECO:0000256" key="4">
    <source>
        <dbReference type="SAM" id="SignalP"/>
    </source>
</evidence>
<dbReference type="PANTHER" id="PTHR10963:SF60">
    <property type="entry name" value="GRAM-NEGATIVE BACTERIA-BINDING PROTEIN 1-RELATED"/>
    <property type="match status" value="1"/>
</dbReference>
<dbReference type="GO" id="GO:0030246">
    <property type="term" value="F:carbohydrate binding"/>
    <property type="evidence" value="ECO:0007669"/>
    <property type="project" value="InterPro"/>
</dbReference>
<comment type="caution">
    <text evidence="7">The sequence shown here is derived from an EMBL/GenBank/DDBJ whole genome shotgun (WGS) entry which is preliminary data.</text>
</comment>
<evidence type="ECO:0000256" key="1">
    <source>
        <dbReference type="ARBA" id="ARBA00008781"/>
    </source>
</evidence>
<protein>
    <submittedName>
        <fullName evidence="7">Uncharacterized protein</fullName>
    </submittedName>
</protein>
<sequence length="482" mass="55165">MERVLFSKMIRKLVLVHYLVISVSICDAFEVPDAKLEVLRPRGFRIFIPDVEGIKLFAFHGKINEEMNGLEPGTFSSDITRARNGRWTFYDHLTELNIGDTLYYWIYIEHFNGRNRLGYTKDDLFIDVGDDNIVESFVGCDDKQSIQQKECRESITRYNGGVKTCKNQLIFTETFSHFNRKKWSAEMKFAGEPDYEFVMYTNDAKVLNVVNGHLFIKPMLSDNAYGQGFAISRDEFNYGVSCTGKLGTTECLQKSQAFLIKPPILSAQISTKNSFSFLYGKIEFKAKLPRGDWIYPELYLNPKDEEYGSFYQSGQIRVAFLPGNTELSKTVYGGCVLGVSNEGRNYAMRSSRKGSSWSDTFHTFTVEWSSDKISLLVDDKKYGNIFPPEGGFASLESSLNLEGCDKWRNSPSKMAPFDKEMYIVIGVGAGGWNFDDRNDGLKPWVNGDPKSQKNFYRSKLEWYRTWSNHSALEVKHVKVYGI</sequence>
<feature type="chain" id="PRO_5043889754" evidence="4">
    <location>
        <begin position="29"/>
        <end position="482"/>
    </location>
</feature>
<dbReference type="Gene3D" id="2.60.120.200">
    <property type="match status" value="1"/>
</dbReference>
<dbReference type="GO" id="GO:0004553">
    <property type="term" value="F:hydrolase activity, hydrolyzing O-glycosyl compounds"/>
    <property type="evidence" value="ECO:0007669"/>
    <property type="project" value="InterPro"/>
</dbReference>
<dbReference type="PROSITE" id="PS51762">
    <property type="entry name" value="GH16_2"/>
    <property type="match status" value="1"/>
</dbReference>
<evidence type="ECO:0000256" key="3">
    <source>
        <dbReference type="ARBA" id="ARBA00022859"/>
    </source>
</evidence>
<gene>
    <name evidence="7" type="ORF">WA026_017352</name>
</gene>
<feature type="domain" description="GH16" evidence="5">
    <location>
        <begin position="193"/>
        <end position="482"/>
    </location>
</feature>
<dbReference type="InterPro" id="IPR050546">
    <property type="entry name" value="Glycosyl_Hydrlase_16"/>
</dbReference>
<accession>A0AAW1VET3</accession>
<feature type="signal peptide" evidence="4">
    <location>
        <begin position="1"/>
        <end position="28"/>
    </location>
</feature>
<dbReference type="EMBL" id="JARQZJ010000131">
    <property type="protein sequence ID" value="KAK9891864.1"/>
    <property type="molecule type" value="Genomic_DNA"/>
</dbReference>
<keyword evidence="4" id="KW-0732">Signal</keyword>